<feature type="transmembrane region" description="Helical" evidence="7">
    <location>
        <begin position="496"/>
        <end position="515"/>
    </location>
</feature>
<dbReference type="Proteomes" id="UP000240883">
    <property type="component" value="Unassembled WGS sequence"/>
</dbReference>
<evidence type="ECO:0000256" key="6">
    <source>
        <dbReference type="SAM" id="MobiDB-lite"/>
    </source>
</evidence>
<comment type="subcellular location">
    <subcellularLocation>
        <location evidence="1">Membrane</location>
        <topology evidence="1">Multi-pass membrane protein</topology>
    </subcellularLocation>
</comment>
<evidence type="ECO:0000256" key="2">
    <source>
        <dbReference type="ARBA" id="ARBA00022448"/>
    </source>
</evidence>
<evidence type="ECO:0000313" key="10">
    <source>
        <dbReference type="Proteomes" id="UP000240883"/>
    </source>
</evidence>
<dbReference type="GO" id="GO:0016020">
    <property type="term" value="C:membrane"/>
    <property type="evidence" value="ECO:0007669"/>
    <property type="project" value="UniProtKB-SubCell"/>
</dbReference>
<evidence type="ECO:0000259" key="8">
    <source>
        <dbReference type="PROSITE" id="PS50850"/>
    </source>
</evidence>
<keyword evidence="10" id="KW-1185">Reference proteome</keyword>
<feature type="transmembrane region" description="Helical" evidence="7">
    <location>
        <begin position="59"/>
        <end position="81"/>
    </location>
</feature>
<dbReference type="Pfam" id="PF07690">
    <property type="entry name" value="MFS_1"/>
    <property type="match status" value="1"/>
</dbReference>
<dbReference type="InterPro" id="IPR011701">
    <property type="entry name" value="MFS"/>
</dbReference>
<feature type="transmembrane region" description="Helical" evidence="7">
    <location>
        <begin position="427"/>
        <end position="450"/>
    </location>
</feature>
<organism evidence="9 10">
    <name type="scientific">Corynespora cassiicola Philippines</name>
    <dbReference type="NCBI Taxonomy" id="1448308"/>
    <lineage>
        <taxon>Eukaryota</taxon>
        <taxon>Fungi</taxon>
        <taxon>Dikarya</taxon>
        <taxon>Ascomycota</taxon>
        <taxon>Pezizomycotina</taxon>
        <taxon>Dothideomycetes</taxon>
        <taxon>Pleosporomycetidae</taxon>
        <taxon>Pleosporales</taxon>
        <taxon>Corynesporascaceae</taxon>
        <taxon>Corynespora</taxon>
    </lineage>
</organism>
<dbReference type="PANTHER" id="PTHR23504">
    <property type="entry name" value="MAJOR FACILITATOR SUPERFAMILY DOMAIN-CONTAINING PROTEIN 10"/>
    <property type="match status" value="1"/>
</dbReference>
<gene>
    <name evidence="9" type="ORF">BS50DRAFT_569078</name>
</gene>
<feature type="transmembrane region" description="Helical" evidence="7">
    <location>
        <begin position="117"/>
        <end position="142"/>
    </location>
</feature>
<dbReference type="SUPFAM" id="SSF103473">
    <property type="entry name" value="MFS general substrate transporter"/>
    <property type="match status" value="1"/>
</dbReference>
<sequence length="564" mass="61354">MARHGGASSLLRDKTPFPTKQMAILALCRICEPIAFMSIFPYAYYMVESFGIAKEQGEIAMYVGMVTSAFAFAEFASGIFWGRLSDKVGRKKVLLGGLFGTGLSMLLFGFAKNLPMALFARALGGLLNGNIGVLQTTVAELVTVERHQPRAYSIMPFVWCLGTIVGASLGGLLARPAIAMPQLFQGTVFDSYPYLLPNVVCAVVVIFGLTVGILFLEETHEDRKHDRDRGREAGQWILSKVWRRDADAPLTDKDGSLDEMQAMLQGHTQRAYRSTDSSPTLCSSRSSISEPPPYSLEKDARSSPKIREAFTKQVCLNIACYGILAFHTISLEQLLPILMSKEEPTGEDRQLPFHFKGGFHFSTQTNGALLAVQGILQMFAQVVLFPWISKKLGSLHTFWLTIACYPFLYFLAPYLALLPTNLRVPGIILLLVWKVTAQSLSYPSLAIMLANASPSKKVLGTLNGAAASSASVCRGFGPTVSGAVDTWGDHLGMSGLAWWTCAGVAAIGWLPGFLLKDERRRPGFRGGEDDEEAGLGEALIDSESDVESVITLTPDDAAEAVLTK</sequence>
<protein>
    <submittedName>
        <fullName evidence="9">MFS general substrate transporter</fullName>
    </submittedName>
</protein>
<dbReference type="Gene3D" id="1.20.1250.20">
    <property type="entry name" value="MFS general substrate transporter like domains"/>
    <property type="match status" value="1"/>
</dbReference>
<keyword evidence="3 7" id="KW-0812">Transmembrane</keyword>
<accession>A0A2T2P793</accession>
<evidence type="ECO:0000256" key="4">
    <source>
        <dbReference type="ARBA" id="ARBA00022989"/>
    </source>
</evidence>
<feature type="compositionally biased region" description="Acidic residues" evidence="6">
    <location>
        <begin position="528"/>
        <end position="546"/>
    </location>
</feature>
<feature type="transmembrane region" description="Helical" evidence="7">
    <location>
        <begin position="21"/>
        <end position="47"/>
    </location>
</feature>
<feature type="transmembrane region" description="Helical" evidence="7">
    <location>
        <begin position="93"/>
        <end position="111"/>
    </location>
</feature>
<feature type="transmembrane region" description="Helical" evidence="7">
    <location>
        <begin position="395"/>
        <end position="415"/>
    </location>
</feature>
<dbReference type="InterPro" id="IPR036259">
    <property type="entry name" value="MFS_trans_sf"/>
</dbReference>
<dbReference type="OrthoDB" id="10262656at2759"/>
<feature type="transmembrane region" description="Helical" evidence="7">
    <location>
        <begin position="368"/>
        <end position="389"/>
    </location>
</feature>
<name>A0A2T2P793_CORCC</name>
<evidence type="ECO:0000256" key="5">
    <source>
        <dbReference type="ARBA" id="ARBA00023136"/>
    </source>
</evidence>
<evidence type="ECO:0000256" key="3">
    <source>
        <dbReference type="ARBA" id="ARBA00022692"/>
    </source>
</evidence>
<reference evidence="9 10" key="1">
    <citation type="journal article" date="2018" name="Front. Microbiol.">
        <title>Genome-Wide Analysis of Corynespora cassiicola Leaf Fall Disease Putative Effectors.</title>
        <authorList>
            <person name="Lopez D."/>
            <person name="Ribeiro S."/>
            <person name="Label P."/>
            <person name="Fumanal B."/>
            <person name="Venisse J.S."/>
            <person name="Kohler A."/>
            <person name="de Oliveira R.R."/>
            <person name="Labutti K."/>
            <person name="Lipzen A."/>
            <person name="Lail K."/>
            <person name="Bauer D."/>
            <person name="Ohm R.A."/>
            <person name="Barry K.W."/>
            <person name="Spatafora J."/>
            <person name="Grigoriev I.V."/>
            <person name="Martin F.M."/>
            <person name="Pujade-Renaud V."/>
        </authorList>
    </citation>
    <scope>NUCLEOTIDE SEQUENCE [LARGE SCALE GENOMIC DNA]</scope>
    <source>
        <strain evidence="9 10">Philippines</strain>
    </source>
</reference>
<feature type="domain" description="Major facilitator superfamily (MFS) profile" evidence="8">
    <location>
        <begin position="21"/>
        <end position="520"/>
    </location>
</feature>
<keyword evidence="5 7" id="KW-0472">Membrane</keyword>
<keyword evidence="2" id="KW-0813">Transport</keyword>
<feature type="transmembrane region" description="Helical" evidence="7">
    <location>
        <begin position="154"/>
        <end position="174"/>
    </location>
</feature>
<proteinExistence type="predicted"/>
<dbReference type="AlphaFoldDB" id="A0A2T2P793"/>
<dbReference type="PANTHER" id="PTHR23504:SF15">
    <property type="entry name" value="MAJOR FACILITATOR SUPERFAMILY (MFS) PROFILE DOMAIN-CONTAINING PROTEIN"/>
    <property type="match status" value="1"/>
</dbReference>
<evidence type="ECO:0000313" key="9">
    <source>
        <dbReference type="EMBL" id="PSN73554.1"/>
    </source>
</evidence>
<evidence type="ECO:0000256" key="7">
    <source>
        <dbReference type="SAM" id="Phobius"/>
    </source>
</evidence>
<keyword evidence="4 7" id="KW-1133">Transmembrane helix</keyword>
<feature type="compositionally biased region" description="Polar residues" evidence="6">
    <location>
        <begin position="268"/>
        <end position="289"/>
    </location>
</feature>
<dbReference type="InterPro" id="IPR020846">
    <property type="entry name" value="MFS_dom"/>
</dbReference>
<dbReference type="PROSITE" id="PS50850">
    <property type="entry name" value="MFS"/>
    <property type="match status" value="1"/>
</dbReference>
<dbReference type="GO" id="GO:0022857">
    <property type="term" value="F:transmembrane transporter activity"/>
    <property type="evidence" value="ECO:0007669"/>
    <property type="project" value="InterPro"/>
</dbReference>
<feature type="transmembrane region" description="Helical" evidence="7">
    <location>
        <begin position="194"/>
        <end position="216"/>
    </location>
</feature>
<dbReference type="EMBL" id="KZ678129">
    <property type="protein sequence ID" value="PSN73554.1"/>
    <property type="molecule type" value="Genomic_DNA"/>
</dbReference>
<feature type="region of interest" description="Disordered" evidence="6">
    <location>
        <begin position="268"/>
        <end position="300"/>
    </location>
</feature>
<dbReference type="CDD" id="cd17330">
    <property type="entry name" value="MFS_SLC46_TetA_like"/>
    <property type="match status" value="1"/>
</dbReference>
<feature type="region of interest" description="Disordered" evidence="6">
    <location>
        <begin position="524"/>
        <end position="547"/>
    </location>
</feature>
<evidence type="ECO:0000256" key="1">
    <source>
        <dbReference type="ARBA" id="ARBA00004141"/>
    </source>
</evidence>